<feature type="region of interest" description="Disordered" evidence="1">
    <location>
        <begin position="133"/>
        <end position="197"/>
    </location>
</feature>
<name>A0A9N9MJT4_9CUCU</name>
<feature type="chain" id="PRO_5040338595" evidence="2">
    <location>
        <begin position="19"/>
        <end position="197"/>
    </location>
</feature>
<sequence length="197" mass="21197">MDKKITCVFISCLALAQAGLILVPSAKFLEGPSTRTKVIGPDGSIIDAYAPGGKILLEDNQAGPLLQAAPVVLAQPAIAVAEPHYFGLQQQELAIAEPPKPVATNAVLEDNVNIEASKISRVSEDGQKVLLHPGTPERVETRESVPVTEETSETVTATELPETTYETESSSPDLSGEYIPDKFEHLFDDGSYRPEHY</sequence>
<feature type="compositionally biased region" description="Polar residues" evidence="1">
    <location>
        <begin position="164"/>
        <end position="173"/>
    </location>
</feature>
<gene>
    <name evidence="3" type="ORF">CEUTPL_LOCUS6798</name>
</gene>
<organism evidence="3 4">
    <name type="scientific">Ceutorhynchus assimilis</name>
    <name type="common">cabbage seed weevil</name>
    <dbReference type="NCBI Taxonomy" id="467358"/>
    <lineage>
        <taxon>Eukaryota</taxon>
        <taxon>Metazoa</taxon>
        <taxon>Ecdysozoa</taxon>
        <taxon>Arthropoda</taxon>
        <taxon>Hexapoda</taxon>
        <taxon>Insecta</taxon>
        <taxon>Pterygota</taxon>
        <taxon>Neoptera</taxon>
        <taxon>Endopterygota</taxon>
        <taxon>Coleoptera</taxon>
        <taxon>Polyphaga</taxon>
        <taxon>Cucujiformia</taxon>
        <taxon>Curculionidae</taxon>
        <taxon>Ceutorhynchinae</taxon>
        <taxon>Ceutorhynchus</taxon>
    </lineage>
</organism>
<feature type="compositionally biased region" description="Basic and acidic residues" evidence="1">
    <location>
        <begin position="179"/>
        <end position="197"/>
    </location>
</feature>
<keyword evidence="4" id="KW-1185">Reference proteome</keyword>
<keyword evidence="2" id="KW-0732">Signal</keyword>
<dbReference type="EMBL" id="OU892279">
    <property type="protein sequence ID" value="CAG9766210.1"/>
    <property type="molecule type" value="Genomic_DNA"/>
</dbReference>
<evidence type="ECO:0000313" key="4">
    <source>
        <dbReference type="Proteomes" id="UP001152799"/>
    </source>
</evidence>
<protein>
    <submittedName>
        <fullName evidence="3">Uncharacterized protein</fullName>
    </submittedName>
</protein>
<dbReference type="Proteomes" id="UP001152799">
    <property type="component" value="Chromosome 3"/>
</dbReference>
<evidence type="ECO:0000256" key="1">
    <source>
        <dbReference type="SAM" id="MobiDB-lite"/>
    </source>
</evidence>
<accession>A0A9N9MJT4</accession>
<evidence type="ECO:0000256" key="2">
    <source>
        <dbReference type="SAM" id="SignalP"/>
    </source>
</evidence>
<feature type="signal peptide" evidence="2">
    <location>
        <begin position="1"/>
        <end position="18"/>
    </location>
</feature>
<evidence type="ECO:0000313" key="3">
    <source>
        <dbReference type="EMBL" id="CAG9766210.1"/>
    </source>
</evidence>
<reference evidence="3" key="1">
    <citation type="submission" date="2022-01" db="EMBL/GenBank/DDBJ databases">
        <authorList>
            <person name="King R."/>
        </authorList>
    </citation>
    <scope>NUCLEOTIDE SEQUENCE</scope>
</reference>
<dbReference type="OrthoDB" id="6748340at2759"/>
<feature type="compositionally biased region" description="Low complexity" evidence="1">
    <location>
        <begin position="144"/>
        <end position="159"/>
    </location>
</feature>
<dbReference type="AlphaFoldDB" id="A0A9N9MJT4"/>
<proteinExistence type="predicted"/>